<evidence type="ECO:0000256" key="1">
    <source>
        <dbReference type="SAM" id="Phobius"/>
    </source>
</evidence>
<comment type="caution">
    <text evidence="2">The sequence shown here is derived from an EMBL/GenBank/DDBJ whole genome shotgun (WGS) entry which is preliminary data.</text>
</comment>
<keyword evidence="1" id="KW-1133">Transmembrane helix</keyword>
<feature type="transmembrane region" description="Helical" evidence="1">
    <location>
        <begin position="277"/>
        <end position="298"/>
    </location>
</feature>
<dbReference type="EMBL" id="JAOYOD010000001">
    <property type="protein sequence ID" value="MCV9387882.1"/>
    <property type="molecule type" value="Genomic_DNA"/>
</dbReference>
<feature type="transmembrane region" description="Helical" evidence="1">
    <location>
        <begin position="310"/>
        <end position="333"/>
    </location>
</feature>
<accession>A0ABT3CVZ7</accession>
<dbReference type="InterPro" id="IPR036927">
    <property type="entry name" value="Cyt_c_oxase-like_su1_sf"/>
</dbReference>
<keyword evidence="1" id="KW-0472">Membrane</keyword>
<feature type="transmembrane region" description="Helical" evidence="1">
    <location>
        <begin position="370"/>
        <end position="389"/>
    </location>
</feature>
<gene>
    <name evidence="2" type="ORF">N7U62_14460</name>
</gene>
<keyword evidence="3" id="KW-1185">Reference proteome</keyword>
<evidence type="ECO:0008006" key="4">
    <source>
        <dbReference type="Google" id="ProtNLM"/>
    </source>
</evidence>
<sequence length="399" mass="45381">MDLAIKSTGIRLKIAMANFLVVALLGCMLRYFLYRPFAGFDYGFVLHAHSHMAFLGWVFMALFAFILSAFASDENKPVYVRLFWILQGANLGMLFTFPFMGYALWSIVFSSIHAVTAMFFAIIFIKEMRKGEKKTAQLFVQWALILMILSNLAPFALGPVSATQGKGDLYYLLIYFYLHFQYNGWFTFALIGLLLRHLEQRGVDTQHRWARLGFKLKLIAIFPAFVLSALWTTPAMPWYMLAALAAMLQLVGLLFLLAFVIKEARQPIMEMAKSLRYLLLAGALALLVQHVLQALSAIPALVELAFARNIVIAYLHMVLIGFVTLFLFFNLHLQGYLRPSRSTHLGLLLFFGSFLLSEVILLAQPYIRASAWYLFLLALSQLLALLILFTQMKTQHQPT</sequence>
<organism evidence="2 3">
    <name type="scientific">Reichenbachiella ulvae</name>
    <dbReference type="NCBI Taxonomy" id="2980104"/>
    <lineage>
        <taxon>Bacteria</taxon>
        <taxon>Pseudomonadati</taxon>
        <taxon>Bacteroidota</taxon>
        <taxon>Cytophagia</taxon>
        <taxon>Cytophagales</taxon>
        <taxon>Reichenbachiellaceae</taxon>
        <taxon>Reichenbachiella</taxon>
    </lineage>
</organism>
<feature type="transmembrane region" description="Helical" evidence="1">
    <location>
        <begin position="78"/>
        <end position="97"/>
    </location>
</feature>
<reference evidence="2 3" key="1">
    <citation type="submission" date="2022-10" db="EMBL/GenBank/DDBJ databases">
        <title>Comparative genomics and taxonomic characterization of three novel marine species of genus Reichenbachiella exhibiting antioxidant and polysaccharide degradation activities.</title>
        <authorList>
            <person name="Muhammad N."/>
            <person name="Lee Y.-J."/>
            <person name="Ko J."/>
            <person name="Kim S.-G."/>
        </authorList>
    </citation>
    <scope>NUCLEOTIDE SEQUENCE [LARGE SCALE GENOMIC DNA]</scope>
    <source>
        <strain evidence="2 3">ABR2-5</strain>
    </source>
</reference>
<dbReference type="Proteomes" id="UP001300692">
    <property type="component" value="Unassembled WGS sequence"/>
</dbReference>
<feature type="transmembrane region" description="Helical" evidence="1">
    <location>
        <begin position="216"/>
        <end position="232"/>
    </location>
</feature>
<protein>
    <recommendedName>
        <fullName evidence="4">NnrS protein</fullName>
    </recommendedName>
</protein>
<proteinExistence type="predicted"/>
<keyword evidence="1" id="KW-0812">Transmembrane</keyword>
<dbReference type="PROSITE" id="PS51257">
    <property type="entry name" value="PROKAR_LIPOPROTEIN"/>
    <property type="match status" value="1"/>
</dbReference>
<feature type="transmembrane region" description="Helical" evidence="1">
    <location>
        <begin position="238"/>
        <end position="261"/>
    </location>
</feature>
<feature type="transmembrane region" description="Helical" evidence="1">
    <location>
        <begin position="169"/>
        <end position="195"/>
    </location>
</feature>
<evidence type="ECO:0000313" key="3">
    <source>
        <dbReference type="Proteomes" id="UP001300692"/>
    </source>
</evidence>
<feature type="transmembrane region" description="Helical" evidence="1">
    <location>
        <begin position="137"/>
        <end position="157"/>
    </location>
</feature>
<evidence type="ECO:0000313" key="2">
    <source>
        <dbReference type="EMBL" id="MCV9387882.1"/>
    </source>
</evidence>
<dbReference type="RefSeq" id="WP_264138699.1">
    <property type="nucleotide sequence ID" value="NZ_JAOYOD010000001.1"/>
</dbReference>
<feature type="transmembrane region" description="Helical" evidence="1">
    <location>
        <begin position="345"/>
        <end position="364"/>
    </location>
</feature>
<feature type="transmembrane region" description="Helical" evidence="1">
    <location>
        <begin position="53"/>
        <end position="71"/>
    </location>
</feature>
<dbReference type="Gene3D" id="1.20.210.10">
    <property type="entry name" value="Cytochrome c oxidase-like, subunit I domain"/>
    <property type="match status" value="1"/>
</dbReference>
<name>A0ABT3CVZ7_9BACT</name>
<feature type="transmembrane region" description="Helical" evidence="1">
    <location>
        <begin position="103"/>
        <end position="125"/>
    </location>
</feature>
<feature type="transmembrane region" description="Helical" evidence="1">
    <location>
        <begin position="12"/>
        <end position="33"/>
    </location>
</feature>